<organism evidence="1 2">
    <name type="scientific">Mesorhizobium muleiense</name>
    <dbReference type="NCBI Taxonomy" id="1004279"/>
    <lineage>
        <taxon>Bacteria</taxon>
        <taxon>Pseudomonadati</taxon>
        <taxon>Pseudomonadota</taxon>
        <taxon>Alphaproteobacteria</taxon>
        <taxon>Hyphomicrobiales</taxon>
        <taxon>Phyllobacteriaceae</taxon>
        <taxon>Mesorhizobium</taxon>
    </lineage>
</organism>
<name>A0A1G9FWL5_9HYPH</name>
<dbReference type="SUPFAM" id="SSF52266">
    <property type="entry name" value="SGNH hydrolase"/>
    <property type="match status" value="1"/>
</dbReference>
<gene>
    <name evidence="1" type="ORF">SAMN05428953_12348</name>
</gene>
<dbReference type="InterPro" id="IPR036514">
    <property type="entry name" value="SGNH_hydro_sf"/>
</dbReference>
<dbReference type="Gene3D" id="3.40.50.1110">
    <property type="entry name" value="SGNH hydrolase"/>
    <property type="match status" value="1"/>
</dbReference>
<sequence length="1060" mass="107900">MARPATAAVRLLTGEREPVRVATTASILLHRLQTIDGVPAEVGDRVLVKDQADPTQNGIYTVSEGEWFRAADARTARTLQKGTTVHTQIGSVNAGRVFEFSADEPVVGSDAITIAPFVPPDISQVVGAVVTLRDETQVLKHASAASAGQAAASASTSAANAAQTAADVASTAANLAGAQAARDASLYGKGIFPTTAAAFGFGVAGFSALVGGAGGTDGTFDLAFTGGAGSGAAGRFVVAGGAVTMILITAPGSYAAAPAFSFAASAGLAGASAAAVLGRNVEVGEYFWTEVSDGIMGMYTVAAGPVAVDTGVRASAAEVVGLIGSRTVGPVLITGSVGGTAVTNTSAYYWPGSLSAVDEYLSSLELGFGAGAGTIHIVIAHAEGDGTLTLVSEQTIPVVAGPSSVNSGLSILKPAGSVMGLQRTGAGTWYYTAGAIPNGESKWLTATVPASHTAKTVDFVNGPQWKATFTGEVGTKARAAYDTANDLVDIVGTEQVVGWPNLVNTGTNTPANYSVVMQTPAPADGYITEIDVGASGAGTANIHVVQYNGDLTVNVISTHQITLANGVSEIPLSIPIAAGQYPAISGGGYKFQNSVNPQGIPAWIRSGVLSNGAIVASSTLHRYEVAFTIKTGLIADAARALTGGTQNTGMNLLADADPNGVVDATAIFASAAAAHPNPYVPPGSFALTAMPKSGDGFWGPGKPFVGGRRFFVPARPSLFNLYDGFRAKMAEHIANNDVLCLIADSIGLWALASNGPAHWFNRVTQFANLGIADDEPGMTALRPSSTYTPAFYGVATSGTVSTGTRGPLGESIILADGASLAFTGAYEQVDVHYTRDAGQGSLAFAFDGGGAYKTVNAAGALALDQYSGPSMTGQAASGNYTLTAVGGPVEITGLIRLGVKAPGSRPRLRSLRAAHGSYTFASFNTARLTSAIVQASYAGGKIVPILALGINDSFGTAPATISTNITAVLNTLEAAAAPRILAMPPTRPSSAWDGSYTGGRTYDAALGPIRQTYRSRNVLTIPIDGFDYIDAGAYQEGLHFNDVGHDSNALRFIEYIAERG</sequence>
<dbReference type="GO" id="GO:0016788">
    <property type="term" value="F:hydrolase activity, acting on ester bonds"/>
    <property type="evidence" value="ECO:0007669"/>
    <property type="project" value="UniProtKB-ARBA"/>
</dbReference>
<evidence type="ECO:0000313" key="1">
    <source>
        <dbReference type="EMBL" id="SDK92836.1"/>
    </source>
</evidence>
<evidence type="ECO:0000313" key="2">
    <source>
        <dbReference type="Proteomes" id="UP000198894"/>
    </source>
</evidence>
<accession>A0A1G9FWL5</accession>
<keyword evidence="2" id="KW-1185">Reference proteome</keyword>
<dbReference type="AlphaFoldDB" id="A0A1G9FWL5"/>
<evidence type="ECO:0008006" key="3">
    <source>
        <dbReference type="Google" id="ProtNLM"/>
    </source>
</evidence>
<proteinExistence type="predicted"/>
<reference evidence="2" key="1">
    <citation type="submission" date="2016-10" db="EMBL/GenBank/DDBJ databases">
        <authorList>
            <person name="Varghese N."/>
            <person name="Submissions S."/>
        </authorList>
    </citation>
    <scope>NUCLEOTIDE SEQUENCE [LARGE SCALE GENOMIC DNA]</scope>
    <source>
        <strain evidence="2">CGMCC 1.11022</strain>
    </source>
</reference>
<protein>
    <recommendedName>
        <fullName evidence="3">SGNH/GDSL hydrolase family protein</fullName>
    </recommendedName>
</protein>
<dbReference type="EMBL" id="FNEE01000023">
    <property type="protein sequence ID" value="SDK92836.1"/>
    <property type="molecule type" value="Genomic_DNA"/>
</dbReference>
<dbReference type="Proteomes" id="UP000198894">
    <property type="component" value="Unassembled WGS sequence"/>
</dbReference>